<dbReference type="Pfam" id="PF00274">
    <property type="entry name" value="Glycolytic"/>
    <property type="match status" value="1"/>
</dbReference>
<dbReference type="KEGG" id="elut:CKA38_05475"/>
<dbReference type="OrthoDB" id="9813469at2"/>
<sequence length="295" mass="32547">MNNEQLLRMQNGKGFIAALDQSGGSTPKALLQYGVPESAYSNDEEMFTLVHEMRTRIMTSPAFTGERILAVILFEQTMDRLVEGMPTADYLWEKKRIVPFLKIDKGLAGLNNGVQLMKPMPELDKLLKRAVEKRIFGTKMRSVIKEANPAGIAGLVAQQFEVAGQIAAHGLVPIIEPEVDIHSPDKPACERLLKENVVKQLNALPAGTKVMFKFTIPSEDNFFADLMKDPHVVRIVALSGGYSQKEANEKLRLNKGLIASFSRALAEGLGARQSDEEFNKTLAASVESIYEASIT</sequence>
<dbReference type="UniPathway" id="UPA00109">
    <property type="reaction ID" value="UER00183"/>
</dbReference>
<evidence type="ECO:0000256" key="5">
    <source>
        <dbReference type="ARBA" id="ARBA00023239"/>
    </source>
</evidence>
<comment type="catalytic activity">
    <reaction evidence="1 7">
        <text>beta-D-fructose 1,6-bisphosphate = D-glyceraldehyde 3-phosphate + dihydroxyacetone phosphate</text>
        <dbReference type="Rhea" id="RHEA:14729"/>
        <dbReference type="ChEBI" id="CHEBI:32966"/>
        <dbReference type="ChEBI" id="CHEBI:57642"/>
        <dbReference type="ChEBI" id="CHEBI:59776"/>
        <dbReference type="EC" id="4.1.2.13"/>
    </reaction>
</comment>
<dbReference type="NCBIfam" id="NF003784">
    <property type="entry name" value="PRK05377.1"/>
    <property type="match status" value="1"/>
</dbReference>
<evidence type="ECO:0000256" key="6">
    <source>
        <dbReference type="ARBA" id="ARBA00023270"/>
    </source>
</evidence>
<name>A0A2U8E1M4_9BACT</name>
<evidence type="ECO:0000256" key="3">
    <source>
        <dbReference type="ARBA" id="ARBA00010387"/>
    </source>
</evidence>
<evidence type="ECO:0000313" key="8">
    <source>
        <dbReference type="EMBL" id="AWI08778.1"/>
    </source>
</evidence>
<evidence type="ECO:0000256" key="2">
    <source>
        <dbReference type="ARBA" id="ARBA00004714"/>
    </source>
</evidence>
<gene>
    <name evidence="7" type="primary">fda</name>
    <name evidence="8" type="ORF">CKA38_05475</name>
</gene>
<dbReference type="GO" id="GO:0006096">
    <property type="term" value="P:glycolytic process"/>
    <property type="evidence" value="ECO:0007669"/>
    <property type="project" value="UniProtKB-UniRule"/>
</dbReference>
<dbReference type="Gene3D" id="3.20.20.70">
    <property type="entry name" value="Aldolase class I"/>
    <property type="match status" value="1"/>
</dbReference>
<keyword evidence="5 7" id="KW-0456">Lyase</keyword>
<dbReference type="InterPro" id="IPR023014">
    <property type="entry name" value="FBA_I_Gram+-type"/>
</dbReference>
<dbReference type="GO" id="GO:0004332">
    <property type="term" value="F:fructose-bisphosphate aldolase activity"/>
    <property type="evidence" value="ECO:0007669"/>
    <property type="project" value="UniProtKB-UniRule"/>
</dbReference>
<keyword evidence="6 7" id="KW-0704">Schiff base</keyword>
<dbReference type="HAMAP" id="MF_00729">
    <property type="entry name" value="FBP_aldolase_1"/>
    <property type="match status" value="1"/>
</dbReference>
<evidence type="ECO:0000256" key="1">
    <source>
        <dbReference type="ARBA" id="ARBA00000441"/>
    </source>
</evidence>
<comment type="similarity">
    <text evidence="3 7">Belongs to the class I fructose-bisphosphate aldolase family.</text>
</comment>
<dbReference type="InterPro" id="IPR000741">
    <property type="entry name" value="FBA_I"/>
</dbReference>
<proteinExistence type="inferred from homology"/>
<organism evidence="8 9">
    <name type="scientific">Ereboglobus luteus</name>
    <dbReference type="NCBI Taxonomy" id="1796921"/>
    <lineage>
        <taxon>Bacteria</taxon>
        <taxon>Pseudomonadati</taxon>
        <taxon>Verrucomicrobiota</taxon>
        <taxon>Opitutia</taxon>
        <taxon>Opitutales</taxon>
        <taxon>Opitutaceae</taxon>
        <taxon>Ereboglobus</taxon>
    </lineage>
</organism>
<accession>A0A2U8E1M4</accession>
<dbReference type="RefSeq" id="WP_108824588.1">
    <property type="nucleotide sequence ID" value="NZ_CP023004.1"/>
</dbReference>
<keyword evidence="9" id="KW-1185">Reference proteome</keyword>
<dbReference type="InterPro" id="IPR013785">
    <property type="entry name" value="Aldolase_TIM"/>
</dbReference>
<dbReference type="AlphaFoldDB" id="A0A2U8E1M4"/>
<evidence type="ECO:0000256" key="7">
    <source>
        <dbReference type="HAMAP-Rule" id="MF_00729"/>
    </source>
</evidence>
<dbReference type="Proteomes" id="UP000244896">
    <property type="component" value="Chromosome"/>
</dbReference>
<dbReference type="PANTHER" id="PTHR11627">
    <property type="entry name" value="FRUCTOSE-BISPHOSPHATE ALDOLASE"/>
    <property type="match status" value="1"/>
</dbReference>
<dbReference type="EC" id="4.1.2.13" evidence="7"/>
<feature type="active site" description="Schiff-base intermediate with dihydroxyacetone-P" evidence="7">
    <location>
        <position position="213"/>
    </location>
</feature>
<reference evidence="8 9" key="1">
    <citation type="journal article" date="2018" name="Syst. Appl. Microbiol.">
        <title>Ereboglobus luteus gen. nov. sp. nov. from cockroach guts, and new insights into the oxygen relationship of the genera Opitutus and Didymococcus (Verrucomicrobia: Opitutaceae).</title>
        <authorList>
            <person name="Tegtmeier D."/>
            <person name="Belitz A."/>
            <person name="Radek R."/>
            <person name="Heimerl T."/>
            <person name="Brune A."/>
        </authorList>
    </citation>
    <scope>NUCLEOTIDE SEQUENCE [LARGE SCALE GENOMIC DNA]</scope>
    <source>
        <strain evidence="8 9">Ho45</strain>
    </source>
</reference>
<dbReference type="EMBL" id="CP023004">
    <property type="protein sequence ID" value="AWI08778.1"/>
    <property type="molecule type" value="Genomic_DNA"/>
</dbReference>
<dbReference type="SUPFAM" id="SSF51569">
    <property type="entry name" value="Aldolase"/>
    <property type="match status" value="1"/>
</dbReference>
<comment type="pathway">
    <text evidence="2 7">Carbohydrate degradation; glycolysis; D-glyceraldehyde 3-phosphate and glycerone phosphate from D-glucose: step 4/4.</text>
</comment>
<protein>
    <recommendedName>
        <fullName evidence="7">Fructose-bisphosphate aldolase class 1</fullName>
        <ecNumber evidence="7">4.1.2.13</ecNumber>
    </recommendedName>
    <alternativeName>
        <fullName evidence="7">Fructose-bisphosphate aldolase class I</fullName>
        <shortName evidence="7">FBP aldolase</shortName>
    </alternativeName>
</protein>
<keyword evidence="4 7" id="KW-0324">Glycolysis</keyword>
<evidence type="ECO:0000256" key="4">
    <source>
        <dbReference type="ARBA" id="ARBA00023152"/>
    </source>
</evidence>
<feature type="active site" description="Proton acceptor" evidence="7">
    <location>
        <position position="176"/>
    </location>
</feature>
<evidence type="ECO:0000313" key="9">
    <source>
        <dbReference type="Proteomes" id="UP000244896"/>
    </source>
</evidence>